<dbReference type="NCBIfam" id="NF047755">
    <property type="entry name" value="LIC_10271_M23"/>
    <property type="match status" value="1"/>
</dbReference>
<evidence type="ECO:0000313" key="5">
    <source>
        <dbReference type="EMBL" id="BDA78177.1"/>
    </source>
</evidence>
<dbReference type="Pfam" id="PF01476">
    <property type="entry name" value="LysM"/>
    <property type="match status" value="1"/>
</dbReference>
<dbReference type="Pfam" id="PF01551">
    <property type="entry name" value="Peptidase_M23"/>
    <property type="match status" value="1"/>
</dbReference>
<dbReference type="CDD" id="cd12797">
    <property type="entry name" value="M23_peptidase"/>
    <property type="match status" value="1"/>
</dbReference>
<evidence type="ECO:0000259" key="4">
    <source>
        <dbReference type="PROSITE" id="PS51782"/>
    </source>
</evidence>
<dbReference type="SUPFAM" id="SSF51261">
    <property type="entry name" value="Duplicated hybrid motif"/>
    <property type="match status" value="1"/>
</dbReference>
<proteinExistence type="predicted"/>
<dbReference type="InterPro" id="IPR016047">
    <property type="entry name" value="M23ase_b-sheet_dom"/>
</dbReference>
<feature type="domain" description="LysM" evidence="4">
    <location>
        <begin position="32"/>
        <end position="76"/>
    </location>
</feature>
<feature type="signal peptide" evidence="3">
    <location>
        <begin position="1"/>
        <end position="24"/>
    </location>
</feature>
<dbReference type="Gene3D" id="3.10.350.10">
    <property type="entry name" value="LysM domain"/>
    <property type="match status" value="1"/>
</dbReference>
<dbReference type="InterPro" id="IPR018392">
    <property type="entry name" value="LysM"/>
</dbReference>
<dbReference type="PANTHER" id="PTHR21666">
    <property type="entry name" value="PEPTIDASE-RELATED"/>
    <property type="match status" value="1"/>
</dbReference>
<feature type="region of interest" description="Disordered" evidence="2">
    <location>
        <begin position="79"/>
        <end position="103"/>
    </location>
</feature>
<dbReference type="PROSITE" id="PS51782">
    <property type="entry name" value="LYSM"/>
    <property type="match status" value="1"/>
</dbReference>
<protein>
    <submittedName>
        <fullName evidence="5">Peptidase M23</fullName>
    </submittedName>
</protein>
<feature type="chain" id="PRO_5045666222" evidence="3">
    <location>
        <begin position="25"/>
        <end position="214"/>
    </location>
</feature>
<gene>
    <name evidence="5" type="ORF">LPTSP3_g11070</name>
</gene>
<sequence length="214" mass="24100">MRNRLIQICILSFFLGIASERTFAKQKPTDKNTYRVQAGDSWWGIAKKLGTTPKELAAINGRTEKEGLYQNELLRTGGNTTASKSEAQKTAPKSKPNSPLPGYEKIAKPYSELTYDPHKGVRYSRENSGWVRAALPGKVVHIDYMDGYENYIILEHENGWYSVYGNLERVQVTEGQTLVAKERLGTLIKDKGLYFQVNHNKSAINPSLFLQQGS</sequence>
<dbReference type="InterPro" id="IPR036779">
    <property type="entry name" value="LysM_dom_sf"/>
</dbReference>
<dbReference type="Gene3D" id="2.70.70.10">
    <property type="entry name" value="Glucose Permease (Domain IIA)"/>
    <property type="match status" value="1"/>
</dbReference>
<evidence type="ECO:0000256" key="2">
    <source>
        <dbReference type="SAM" id="MobiDB-lite"/>
    </source>
</evidence>
<dbReference type="EMBL" id="AP025028">
    <property type="protein sequence ID" value="BDA78177.1"/>
    <property type="molecule type" value="Genomic_DNA"/>
</dbReference>
<evidence type="ECO:0000313" key="6">
    <source>
        <dbReference type="Proteomes" id="UP000245263"/>
    </source>
</evidence>
<organism evidence="5 6">
    <name type="scientific">Leptospira kobayashii</name>
    <dbReference type="NCBI Taxonomy" id="1917830"/>
    <lineage>
        <taxon>Bacteria</taxon>
        <taxon>Pseudomonadati</taxon>
        <taxon>Spirochaetota</taxon>
        <taxon>Spirochaetia</taxon>
        <taxon>Leptospirales</taxon>
        <taxon>Leptospiraceae</taxon>
        <taxon>Leptospira</taxon>
    </lineage>
</organism>
<reference evidence="5 6" key="1">
    <citation type="submission" date="2021-08" db="EMBL/GenBank/DDBJ databases">
        <title>Complete genome sequence of Leptospira kobayashii strain E30.</title>
        <authorList>
            <person name="Nakao R."/>
            <person name="Nakamura S."/>
            <person name="Masuzawa T."/>
            <person name="Koizumi N."/>
        </authorList>
    </citation>
    <scope>NUCLEOTIDE SEQUENCE [LARGE SCALE GENOMIC DNA]</scope>
    <source>
        <strain evidence="5 6">E30</strain>
    </source>
</reference>
<dbReference type="SMART" id="SM00257">
    <property type="entry name" value="LysM"/>
    <property type="match status" value="1"/>
</dbReference>
<dbReference type="InterPro" id="IPR011055">
    <property type="entry name" value="Dup_hybrid_motif"/>
</dbReference>
<dbReference type="InterPro" id="IPR050570">
    <property type="entry name" value="Cell_wall_metabolism_enzyme"/>
</dbReference>
<dbReference type="Proteomes" id="UP000245263">
    <property type="component" value="Chromosome 1"/>
</dbReference>
<dbReference type="RefSeq" id="WP_109018427.1">
    <property type="nucleotide sequence ID" value="NZ_AP025028.1"/>
</dbReference>
<accession>A0ABN6KFH7</accession>
<evidence type="ECO:0000256" key="1">
    <source>
        <dbReference type="ARBA" id="ARBA00022729"/>
    </source>
</evidence>
<dbReference type="PANTHER" id="PTHR21666:SF289">
    <property type="entry name" value="L-ALA--D-GLU ENDOPEPTIDASE"/>
    <property type="match status" value="1"/>
</dbReference>
<dbReference type="CDD" id="cd00118">
    <property type="entry name" value="LysM"/>
    <property type="match status" value="1"/>
</dbReference>
<evidence type="ECO:0000256" key="3">
    <source>
        <dbReference type="SAM" id="SignalP"/>
    </source>
</evidence>
<keyword evidence="6" id="KW-1185">Reference proteome</keyword>
<name>A0ABN6KFH7_9LEPT</name>
<keyword evidence="1 3" id="KW-0732">Signal</keyword>